<protein>
    <submittedName>
        <fullName evidence="2">Uncharacterized protein</fullName>
    </submittedName>
</protein>
<evidence type="ECO:0000313" key="3">
    <source>
        <dbReference type="Proteomes" id="UP001324115"/>
    </source>
</evidence>
<dbReference type="Proteomes" id="UP001324115">
    <property type="component" value="Unassembled WGS sequence"/>
</dbReference>
<reference evidence="2 3" key="1">
    <citation type="journal article" date="2023" name="G3 (Bethesda)">
        <title>A haplotype-resolved chromosome-scale genome for Quercus rubra L. provides insights into the genetics of adaptive traits for red oak species.</title>
        <authorList>
            <person name="Kapoor B."/>
            <person name="Jenkins J."/>
            <person name="Schmutz J."/>
            <person name="Zhebentyayeva T."/>
            <person name="Kuelheim C."/>
            <person name="Coggeshall M."/>
            <person name="Heim C."/>
            <person name="Lasky J.R."/>
            <person name="Leites L."/>
            <person name="Islam-Faridi N."/>
            <person name="Romero-Severson J."/>
            <person name="DeLeo V.L."/>
            <person name="Lucas S.M."/>
            <person name="Lazic D."/>
            <person name="Gailing O."/>
            <person name="Carlson J."/>
            <person name="Staton M."/>
        </authorList>
    </citation>
    <scope>NUCLEOTIDE SEQUENCE [LARGE SCALE GENOMIC DNA]</scope>
    <source>
        <strain evidence="2">Pseudo-F2</strain>
    </source>
</reference>
<dbReference type="EMBL" id="JAXUIC010000003">
    <property type="protein sequence ID" value="KAK4597692.1"/>
    <property type="molecule type" value="Genomic_DNA"/>
</dbReference>
<proteinExistence type="predicted"/>
<feature type="region of interest" description="Disordered" evidence="1">
    <location>
        <begin position="33"/>
        <end position="63"/>
    </location>
</feature>
<gene>
    <name evidence="2" type="ORF">RGQ29_015274</name>
</gene>
<accession>A0AAN7FS06</accession>
<keyword evidence="3" id="KW-1185">Reference proteome</keyword>
<name>A0AAN7FS06_QUERU</name>
<sequence>MRTRSFRGENYNGRAFLRSYPLHWGEDEYSKEDTVRVADNGNQKKDECNKEETVEDQSDQKKPKKKIFPSVFYWGGKKILLFRRLKHQLEIYVIACIPNGVKKPTALISA</sequence>
<organism evidence="2 3">
    <name type="scientific">Quercus rubra</name>
    <name type="common">Northern red oak</name>
    <name type="synonym">Quercus borealis</name>
    <dbReference type="NCBI Taxonomy" id="3512"/>
    <lineage>
        <taxon>Eukaryota</taxon>
        <taxon>Viridiplantae</taxon>
        <taxon>Streptophyta</taxon>
        <taxon>Embryophyta</taxon>
        <taxon>Tracheophyta</taxon>
        <taxon>Spermatophyta</taxon>
        <taxon>Magnoliopsida</taxon>
        <taxon>eudicotyledons</taxon>
        <taxon>Gunneridae</taxon>
        <taxon>Pentapetalae</taxon>
        <taxon>rosids</taxon>
        <taxon>fabids</taxon>
        <taxon>Fagales</taxon>
        <taxon>Fagaceae</taxon>
        <taxon>Quercus</taxon>
    </lineage>
</organism>
<evidence type="ECO:0000256" key="1">
    <source>
        <dbReference type="SAM" id="MobiDB-lite"/>
    </source>
</evidence>
<evidence type="ECO:0000313" key="2">
    <source>
        <dbReference type="EMBL" id="KAK4597692.1"/>
    </source>
</evidence>
<dbReference type="AlphaFoldDB" id="A0AAN7FS06"/>
<comment type="caution">
    <text evidence="2">The sequence shown here is derived from an EMBL/GenBank/DDBJ whole genome shotgun (WGS) entry which is preliminary data.</text>
</comment>
<feature type="compositionally biased region" description="Basic and acidic residues" evidence="1">
    <location>
        <begin position="33"/>
        <end position="52"/>
    </location>
</feature>